<keyword evidence="1" id="KW-0472">Membrane</keyword>
<evidence type="ECO:0008006" key="4">
    <source>
        <dbReference type="Google" id="ProtNLM"/>
    </source>
</evidence>
<accession>A0ABW2AL25</accession>
<evidence type="ECO:0000313" key="3">
    <source>
        <dbReference type="Proteomes" id="UP001596298"/>
    </source>
</evidence>
<keyword evidence="1" id="KW-0812">Transmembrane</keyword>
<proteinExistence type="predicted"/>
<sequence length="181" mass="19190">MLIGVIVTCEIGFWLFLLAGLACRYLLKRQRLSGVLLALAPAVDLVLLVASVLDLRGGGAATAAHGLAAIYIGVSVGFGHRLLQWADVRFAHRFAGGPPPPKKPKYGAAKAAYERSGWYAHLRAYAVGAALLGLAIVAIHDSSRTEALLNTVQLWTVILAIDAAISFSYTLFPKKAPAARA</sequence>
<gene>
    <name evidence="2" type="ORF">ACFQDH_18915</name>
</gene>
<keyword evidence="1" id="KW-1133">Transmembrane helix</keyword>
<dbReference type="EMBL" id="JBHSWH010000001">
    <property type="protein sequence ID" value="MFC6707269.1"/>
    <property type="molecule type" value="Genomic_DNA"/>
</dbReference>
<keyword evidence="3" id="KW-1185">Reference proteome</keyword>
<evidence type="ECO:0000256" key="1">
    <source>
        <dbReference type="SAM" id="Phobius"/>
    </source>
</evidence>
<feature type="transmembrane region" description="Helical" evidence="1">
    <location>
        <begin position="6"/>
        <end position="27"/>
    </location>
</feature>
<organism evidence="2 3">
    <name type="scientific">Flexivirga alba</name>
    <dbReference type="NCBI Taxonomy" id="702742"/>
    <lineage>
        <taxon>Bacteria</taxon>
        <taxon>Bacillati</taxon>
        <taxon>Actinomycetota</taxon>
        <taxon>Actinomycetes</taxon>
        <taxon>Micrococcales</taxon>
        <taxon>Dermacoccaceae</taxon>
        <taxon>Flexivirga</taxon>
    </lineage>
</organism>
<feature type="transmembrane region" description="Helical" evidence="1">
    <location>
        <begin position="152"/>
        <end position="172"/>
    </location>
</feature>
<feature type="transmembrane region" description="Helical" evidence="1">
    <location>
        <begin position="122"/>
        <end position="140"/>
    </location>
</feature>
<dbReference type="Proteomes" id="UP001596298">
    <property type="component" value="Unassembled WGS sequence"/>
</dbReference>
<protein>
    <recommendedName>
        <fullName evidence="4">2TM domain-containing protein</fullName>
    </recommendedName>
</protein>
<feature type="transmembrane region" description="Helical" evidence="1">
    <location>
        <begin position="59"/>
        <end position="83"/>
    </location>
</feature>
<evidence type="ECO:0000313" key="2">
    <source>
        <dbReference type="EMBL" id="MFC6707269.1"/>
    </source>
</evidence>
<reference evidence="3" key="1">
    <citation type="journal article" date="2019" name="Int. J. Syst. Evol. Microbiol.">
        <title>The Global Catalogue of Microorganisms (GCM) 10K type strain sequencing project: providing services to taxonomists for standard genome sequencing and annotation.</title>
        <authorList>
            <consortium name="The Broad Institute Genomics Platform"/>
            <consortium name="The Broad Institute Genome Sequencing Center for Infectious Disease"/>
            <person name="Wu L."/>
            <person name="Ma J."/>
        </authorList>
    </citation>
    <scope>NUCLEOTIDE SEQUENCE [LARGE SCALE GENOMIC DNA]</scope>
    <source>
        <strain evidence="3">CCUG 58127</strain>
    </source>
</reference>
<comment type="caution">
    <text evidence="2">The sequence shown here is derived from an EMBL/GenBank/DDBJ whole genome shotgun (WGS) entry which is preliminary data.</text>
</comment>
<feature type="transmembrane region" description="Helical" evidence="1">
    <location>
        <begin position="34"/>
        <end position="53"/>
    </location>
</feature>
<name>A0ABW2AL25_9MICO</name>
<dbReference type="RefSeq" id="WP_382403940.1">
    <property type="nucleotide sequence ID" value="NZ_JBHSWH010000001.1"/>
</dbReference>